<dbReference type="AlphaFoldDB" id="C3YM36"/>
<dbReference type="CDD" id="cd00057">
    <property type="entry name" value="FA58C"/>
    <property type="match status" value="1"/>
</dbReference>
<keyword evidence="2" id="KW-0812">Transmembrane</keyword>
<accession>C3YM36</accession>
<evidence type="ECO:0000256" key="1">
    <source>
        <dbReference type="SAM" id="MobiDB-lite"/>
    </source>
</evidence>
<dbReference type="Pfam" id="PF00754">
    <property type="entry name" value="F5_F8_type_C"/>
    <property type="match status" value="1"/>
</dbReference>
<protein>
    <recommendedName>
        <fullName evidence="3">F5/8 type C domain-containing protein</fullName>
    </recommendedName>
</protein>
<keyword evidence="2" id="KW-1133">Transmembrane helix</keyword>
<feature type="region of interest" description="Disordered" evidence="1">
    <location>
        <begin position="288"/>
        <end position="321"/>
    </location>
</feature>
<name>C3YM36_BRAFL</name>
<feature type="compositionally biased region" description="Polar residues" evidence="1">
    <location>
        <begin position="344"/>
        <end position="364"/>
    </location>
</feature>
<dbReference type="EMBL" id="GG666529">
    <property type="protein sequence ID" value="EEN58630.1"/>
    <property type="molecule type" value="Genomic_DNA"/>
</dbReference>
<dbReference type="PANTHER" id="PTHR24543:SF336">
    <property type="entry name" value="F5_8 TYPE C DOMAIN-CONTAINING PROTEIN"/>
    <property type="match status" value="1"/>
</dbReference>
<evidence type="ECO:0000256" key="2">
    <source>
        <dbReference type="SAM" id="Phobius"/>
    </source>
</evidence>
<gene>
    <name evidence="4" type="ORF">BRAFLDRAFT_81900</name>
</gene>
<dbReference type="InParanoid" id="C3YM36"/>
<reference evidence="4" key="1">
    <citation type="journal article" date="2008" name="Nature">
        <title>The amphioxus genome and the evolution of the chordate karyotype.</title>
        <authorList>
            <consortium name="US DOE Joint Genome Institute (JGI-PGF)"/>
            <person name="Putnam N.H."/>
            <person name="Butts T."/>
            <person name="Ferrier D.E.K."/>
            <person name="Furlong R.F."/>
            <person name="Hellsten U."/>
            <person name="Kawashima T."/>
            <person name="Robinson-Rechavi M."/>
            <person name="Shoguchi E."/>
            <person name="Terry A."/>
            <person name="Yu J.-K."/>
            <person name="Benito-Gutierrez E.L."/>
            <person name="Dubchak I."/>
            <person name="Garcia-Fernandez J."/>
            <person name="Gibson-Brown J.J."/>
            <person name="Grigoriev I.V."/>
            <person name="Horton A.C."/>
            <person name="de Jong P.J."/>
            <person name="Jurka J."/>
            <person name="Kapitonov V.V."/>
            <person name="Kohara Y."/>
            <person name="Kuroki Y."/>
            <person name="Lindquist E."/>
            <person name="Lucas S."/>
            <person name="Osoegawa K."/>
            <person name="Pennacchio L.A."/>
            <person name="Salamov A.A."/>
            <person name="Satou Y."/>
            <person name="Sauka-Spengler T."/>
            <person name="Schmutz J."/>
            <person name="Shin-I T."/>
            <person name="Toyoda A."/>
            <person name="Bronner-Fraser M."/>
            <person name="Fujiyama A."/>
            <person name="Holland L.Z."/>
            <person name="Holland P.W.H."/>
            <person name="Satoh N."/>
            <person name="Rokhsar D.S."/>
        </authorList>
    </citation>
    <scope>NUCLEOTIDE SEQUENCE [LARGE SCALE GENOMIC DNA]</scope>
    <source>
        <strain evidence="4">S238N-H82</strain>
        <tissue evidence="4">Testes</tissue>
    </source>
</reference>
<organism>
    <name type="scientific">Branchiostoma floridae</name>
    <name type="common">Florida lancelet</name>
    <name type="synonym">Amphioxus</name>
    <dbReference type="NCBI Taxonomy" id="7739"/>
    <lineage>
        <taxon>Eukaryota</taxon>
        <taxon>Metazoa</taxon>
        <taxon>Chordata</taxon>
        <taxon>Cephalochordata</taxon>
        <taxon>Leptocardii</taxon>
        <taxon>Amphioxiformes</taxon>
        <taxon>Branchiostomatidae</taxon>
        <taxon>Branchiostoma</taxon>
    </lineage>
</organism>
<sequence>MTEAVSTTAVPTPSWTVASTQAEACNQPLGMVSGAIADSQLTASSAQPGYEAFKARINGTRSWHMAQLDTQQWLQVDLGQLKIVTGIQTQGKWGGRVTSYRLLFHGQDMAGNWTAYTQLGGGQVLEGNSDGDSIVQHDLHVPMVTRYMRVNPVTWPGVLPRLRMELLGCNIYPDCYHPLGKEDGGITESQGTASSSVPGYQAWQGPIHGPRAWQPKDPEQKAVVQLDLLQATRVYDGNQDRGYVVRHTLATPVVTRYLRFYPEFLPDGPPRLRLEVLGCTGRWKPTPLPLATTESHVTSLVSRSQSSTSTPTTTSTASADLHTTAAQTALPTALTTVVPPDEISPSQSTSTARKTTVPAQPVTRSTTKASMTESTTTTLRVTDSRTTGETARSSTASTIFHSVTASTIFHSATLPTKSTPKKKTMSPIVKVSTKGTITKDVYMPTSTFKSSTRERQDYTTRKITTEKSINDGTTQLTFTERKTMTGKSLNKTDEFRSTEKRDKQRSAQILYITVGVIGGVAVLAGFITLVACSRAKSVTESTRGLLGNDADAENLAYQTL</sequence>
<dbReference type="PROSITE" id="PS01286">
    <property type="entry name" value="FA58C_2"/>
    <property type="match status" value="2"/>
</dbReference>
<feature type="compositionally biased region" description="Low complexity" evidence="1">
    <location>
        <begin position="365"/>
        <end position="387"/>
    </location>
</feature>
<dbReference type="Gene3D" id="2.60.120.260">
    <property type="entry name" value="Galactose-binding domain-like"/>
    <property type="match status" value="3"/>
</dbReference>
<dbReference type="InterPro" id="IPR000421">
    <property type="entry name" value="FA58C"/>
</dbReference>
<dbReference type="InterPro" id="IPR008979">
    <property type="entry name" value="Galactose-bd-like_sf"/>
</dbReference>
<dbReference type="SUPFAM" id="SSF49785">
    <property type="entry name" value="Galactose-binding domain-like"/>
    <property type="match status" value="2"/>
</dbReference>
<feature type="compositionally biased region" description="Low complexity" evidence="1">
    <location>
        <begin position="298"/>
        <end position="321"/>
    </location>
</feature>
<feature type="region of interest" description="Disordered" evidence="1">
    <location>
        <begin position="334"/>
        <end position="395"/>
    </location>
</feature>
<dbReference type="SMART" id="SM00231">
    <property type="entry name" value="FA58C"/>
    <property type="match status" value="2"/>
</dbReference>
<feature type="domain" description="F5/8 type C" evidence="3">
    <location>
        <begin position="25"/>
        <end position="169"/>
    </location>
</feature>
<proteinExistence type="predicted"/>
<keyword evidence="2" id="KW-0472">Membrane</keyword>
<evidence type="ECO:0000259" key="3">
    <source>
        <dbReference type="PROSITE" id="PS50022"/>
    </source>
</evidence>
<feature type="domain" description="F5/8 type C" evidence="3">
    <location>
        <begin position="227"/>
        <end position="279"/>
    </location>
</feature>
<evidence type="ECO:0000313" key="4">
    <source>
        <dbReference type="EMBL" id="EEN58630.1"/>
    </source>
</evidence>
<dbReference type="PROSITE" id="PS50022">
    <property type="entry name" value="FA58C_3"/>
    <property type="match status" value="2"/>
</dbReference>
<dbReference type="PANTHER" id="PTHR24543">
    <property type="entry name" value="MULTICOPPER OXIDASE-RELATED"/>
    <property type="match status" value="1"/>
</dbReference>
<dbReference type="PROSITE" id="PS01285">
    <property type="entry name" value="FA58C_1"/>
    <property type="match status" value="1"/>
</dbReference>
<feature type="transmembrane region" description="Helical" evidence="2">
    <location>
        <begin position="509"/>
        <end position="532"/>
    </location>
</feature>